<dbReference type="Pfam" id="PF14054">
    <property type="entry name" value="DUF4249"/>
    <property type="match status" value="1"/>
</dbReference>
<evidence type="ECO:0000313" key="1">
    <source>
        <dbReference type="EMBL" id="RRG20254.1"/>
    </source>
</evidence>
<accession>A0A425XYP7</accession>
<sequence length="375" mass="43307">MRLKVKLLSLSVLILLLNSCTEKFYPKVDDDLSILVVDGKITDGIGTCEVRLFRTVKFTDKFDLKPEINATVILHDDQDNTEILNEHEPGIYRNSSLIIEGKVESSYWIEIQTLSGEKYESTPETMLSPFEISPLYGEEIEAINDNNIKQDAIRLYFNAKNNDNTSTHLRWEYRESYEWHSPFKNSNPRSEGSTRTCFPANNFDQINVFDASKLTIKEVNQLPMTTVFDNEVKFLYNYLIDMKVYSISKENYLFWKTLKTLHQSNGSLYDVIQANIKGNIETCSDACQVLGYFEVSSVRKSQRMFNTTDFSMRFPTFPEECETFIVRMSKASPDPEILYIISATAVGGLTEYTVRLLECYECNIKYPVTKPSFWP</sequence>
<keyword evidence="2" id="KW-1185">Reference proteome</keyword>
<dbReference type="Proteomes" id="UP000285794">
    <property type="component" value="Unassembled WGS sequence"/>
</dbReference>
<evidence type="ECO:0000313" key="2">
    <source>
        <dbReference type="Proteomes" id="UP000285794"/>
    </source>
</evidence>
<reference evidence="1 2" key="1">
    <citation type="submission" date="2018-07" db="EMBL/GenBank/DDBJ databases">
        <title>Draft genome sequence of Ancylomarina sp. M1P.</title>
        <authorList>
            <person name="Yadav S."/>
            <person name="Villanueva L."/>
            <person name="Damste J.S.S."/>
        </authorList>
    </citation>
    <scope>NUCLEOTIDE SEQUENCE [LARGE SCALE GENOMIC DNA]</scope>
    <source>
        <strain evidence="1 2">M1P</strain>
    </source>
</reference>
<comment type="caution">
    <text evidence="1">The sequence shown here is derived from an EMBL/GenBank/DDBJ whole genome shotgun (WGS) entry which is preliminary data.</text>
</comment>
<dbReference type="AlphaFoldDB" id="A0A425XYP7"/>
<dbReference type="InterPro" id="IPR025345">
    <property type="entry name" value="DUF4249"/>
</dbReference>
<proteinExistence type="predicted"/>
<dbReference type="RefSeq" id="WP_125031311.1">
    <property type="nucleotide sequence ID" value="NZ_JAPXVP010000012.1"/>
</dbReference>
<gene>
    <name evidence="1" type="ORF">DWB61_12965</name>
</gene>
<organism evidence="1 2">
    <name type="scientific">Ancylomarina euxinus</name>
    <dbReference type="NCBI Taxonomy" id="2283627"/>
    <lineage>
        <taxon>Bacteria</taxon>
        <taxon>Pseudomonadati</taxon>
        <taxon>Bacteroidota</taxon>
        <taxon>Bacteroidia</taxon>
        <taxon>Marinilabiliales</taxon>
        <taxon>Marinifilaceae</taxon>
        <taxon>Ancylomarina</taxon>
    </lineage>
</organism>
<dbReference type="EMBL" id="QQWG01000014">
    <property type="protein sequence ID" value="RRG20254.1"/>
    <property type="molecule type" value="Genomic_DNA"/>
</dbReference>
<name>A0A425XYP7_9BACT</name>
<dbReference type="OrthoDB" id="1115935at2"/>
<protein>
    <submittedName>
        <fullName evidence="1">DUF4249 domain-containing protein</fullName>
    </submittedName>
</protein>